<evidence type="ECO:0000313" key="3">
    <source>
        <dbReference type="EMBL" id="CAK9039973.1"/>
    </source>
</evidence>
<feature type="compositionally biased region" description="Basic and acidic residues" evidence="1">
    <location>
        <begin position="364"/>
        <end position="377"/>
    </location>
</feature>
<feature type="compositionally biased region" description="Polar residues" evidence="1">
    <location>
        <begin position="540"/>
        <end position="550"/>
    </location>
</feature>
<feature type="compositionally biased region" description="Low complexity" evidence="1">
    <location>
        <begin position="452"/>
        <end position="502"/>
    </location>
</feature>
<name>A0ABP0LLB8_9DINO</name>
<keyword evidence="4" id="KW-1185">Reference proteome</keyword>
<dbReference type="Pfam" id="PF00782">
    <property type="entry name" value="DSPc"/>
    <property type="match status" value="1"/>
</dbReference>
<reference evidence="3 4" key="1">
    <citation type="submission" date="2024-02" db="EMBL/GenBank/DDBJ databases">
        <authorList>
            <person name="Chen Y."/>
            <person name="Shah S."/>
            <person name="Dougan E. K."/>
            <person name="Thang M."/>
            <person name="Chan C."/>
        </authorList>
    </citation>
    <scope>NUCLEOTIDE SEQUENCE [LARGE SCALE GENOMIC DNA]</scope>
</reference>
<protein>
    <recommendedName>
        <fullName evidence="2">Tyrosine-protein phosphatase domain-containing protein</fullName>
    </recommendedName>
</protein>
<dbReference type="Gene3D" id="3.90.190.10">
    <property type="entry name" value="Protein tyrosine phosphatase superfamily"/>
    <property type="match status" value="1"/>
</dbReference>
<dbReference type="SUPFAM" id="SSF52799">
    <property type="entry name" value="(Phosphotyrosine protein) phosphatases II"/>
    <property type="match status" value="1"/>
</dbReference>
<dbReference type="EMBL" id="CAXAMM010016869">
    <property type="protein sequence ID" value="CAK9039973.1"/>
    <property type="molecule type" value="Genomic_DNA"/>
</dbReference>
<feature type="region of interest" description="Disordered" evidence="1">
    <location>
        <begin position="303"/>
        <end position="556"/>
    </location>
</feature>
<accession>A0ABP0LLB8</accession>
<dbReference type="InterPro" id="IPR020422">
    <property type="entry name" value="TYR_PHOSPHATASE_DUAL_dom"/>
</dbReference>
<organism evidence="3 4">
    <name type="scientific">Durusdinium trenchii</name>
    <dbReference type="NCBI Taxonomy" id="1381693"/>
    <lineage>
        <taxon>Eukaryota</taxon>
        <taxon>Sar</taxon>
        <taxon>Alveolata</taxon>
        <taxon>Dinophyceae</taxon>
        <taxon>Suessiales</taxon>
        <taxon>Symbiodiniaceae</taxon>
        <taxon>Durusdinium</taxon>
    </lineage>
</organism>
<feature type="compositionally biased region" description="Basic and acidic residues" evidence="1">
    <location>
        <begin position="329"/>
        <end position="351"/>
    </location>
</feature>
<dbReference type="PANTHER" id="PTHR46653">
    <property type="entry name" value="SPECIFICITY PROTEIN PHOSPHATASE, PUTATIVE-RELATED"/>
    <property type="match status" value="1"/>
</dbReference>
<feature type="compositionally biased region" description="Polar residues" evidence="1">
    <location>
        <begin position="405"/>
        <end position="415"/>
    </location>
</feature>
<sequence>MSGDGLGYEILGAVKVKDGLFVGDALAAQDLEFVVSNKVTRVINCAGRQVPNHWESIGVAYLTYYWVDADSQVVLDTRDVVSSESFRFIEEALNSAESVLIHSVRGQSRSCCILGAYMMKKYSWGLRKTMEFISFRRPDMNLKSAFMQQLSALERRLVEKSKQSLSVDWTDASNSWEAEDLLLRNTYLNGQMGPLAEFHSGALERHIPRRLCWLDQESHDKSRLEKPAGADRHNVLTQASELQGILKRKTRAAPRLGGTGPAQRMSQARDFWKKDEEQPMLETANGGYPKTAEVPTAWADEGEAHFRPHPMGSSSGFEASRGSPMPATRDVRDRDLRDRDPRAPESREIRKGPTNLRDSLTMGRRSESPVPEERRASSNDPPPRGSSRRNESPQQRDVGRGRYPTVTSSSPQSFGINFGVRTPTPGVGSQRAMGAFRGGGPVRAKPDLLDNRPPGRTRPSTAPSTPTRSGSSRRPASPSAQIRSGSSSRPPSPNSRSQSGPPTSTPTRYVPGHSYPGSSPLDRSARSMSSHLRRAPSPTPSFNAPRTSSAKPRWRS</sequence>
<dbReference type="PANTHER" id="PTHR46653:SF1">
    <property type="entry name" value="SPECIFICITY PROTEIN PHOSPHATASE, PUTATIVE-RELATED"/>
    <property type="match status" value="1"/>
</dbReference>
<dbReference type="InterPro" id="IPR029021">
    <property type="entry name" value="Prot-tyrosine_phosphatase-like"/>
</dbReference>
<evidence type="ECO:0000313" key="4">
    <source>
        <dbReference type="Proteomes" id="UP001642464"/>
    </source>
</evidence>
<evidence type="ECO:0000256" key="1">
    <source>
        <dbReference type="SAM" id="MobiDB-lite"/>
    </source>
</evidence>
<dbReference type="SMART" id="SM00195">
    <property type="entry name" value="DSPc"/>
    <property type="match status" value="1"/>
</dbReference>
<dbReference type="PROSITE" id="PS50054">
    <property type="entry name" value="TYR_PHOSPHATASE_DUAL"/>
    <property type="match status" value="1"/>
</dbReference>
<feature type="domain" description="Tyrosine-protein phosphatase" evidence="2">
    <location>
        <begin position="12"/>
        <end position="159"/>
    </location>
</feature>
<evidence type="ECO:0000259" key="2">
    <source>
        <dbReference type="PROSITE" id="PS50054"/>
    </source>
</evidence>
<dbReference type="Proteomes" id="UP001642464">
    <property type="component" value="Unassembled WGS sequence"/>
</dbReference>
<dbReference type="InterPro" id="IPR000340">
    <property type="entry name" value="Dual-sp_phosphatase_cat-dom"/>
</dbReference>
<gene>
    <name evidence="3" type="ORF">SCF082_LOCUS23321</name>
</gene>
<proteinExistence type="predicted"/>
<dbReference type="CDD" id="cd14498">
    <property type="entry name" value="DSP"/>
    <property type="match status" value="1"/>
</dbReference>
<comment type="caution">
    <text evidence="3">The sequence shown here is derived from an EMBL/GenBank/DDBJ whole genome shotgun (WGS) entry which is preliminary data.</text>
</comment>